<dbReference type="OrthoDB" id="9767116at2"/>
<dbReference type="SUPFAM" id="SSF48239">
    <property type="entry name" value="Terpenoid cyclases/Protein prenyltransferases"/>
    <property type="match status" value="1"/>
</dbReference>
<gene>
    <name evidence="6" type="ORF">SAMN04488121_101658</name>
</gene>
<dbReference type="Pfam" id="PF07703">
    <property type="entry name" value="A2M_BRD"/>
    <property type="match status" value="1"/>
</dbReference>
<keyword evidence="2 3" id="KW-0732">Signal</keyword>
<dbReference type="InterPro" id="IPR011626">
    <property type="entry name" value="Alpha-macroglobulin_TED"/>
</dbReference>
<dbReference type="Proteomes" id="UP000199045">
    <property type="component" value="Unassembled WGS sequence"/>
</dbReference>
<protein>
    <recommendedName>
        <fullName evidence="8">Alpha-2-macroglobulin family N-terminal region</fullName>
    </recommendedName>
</protein>
<dbReference type="Pfam" id="PF11974">
    <property type="entry name" value="bMG3"/>
    <property type="match status" value="1"/>
</dbReference>
<dbReference type="InterPro" id="IPR047565">
    <property type="entry name" value="Alpha-macroglob_thiol-ester_cl"/>
</dbReference>
<comment type="similarity">
    <text evidence="1">Belongs to the protease inhibitor I39 (alpha-2-macroglobulin) family. Bacterial alpha-2-macroglobulin subfamily.</text>
</comment>
<name>A0A1G7HZZ1_CHIFI</name>
<dbReference type="PANTHER" id="PTHR40094">
    <property type="entry name" value="ALPHA-2-MACROGLOBULIN HOMOLOG"/>
    <property type="match status" value="1"/>
</dbReference>
<proteinExistence type="inferred from homology"/>
<dbReference type="SMART" id="SM01419">
    <property type="entry name" value="Thiol-ester_cl"/>
    <property type="match status" value="1"/>
</dbReference>
<dbReference type="Pfam" id="PF17973">
    <property type="entry name" value="bMG10"/>
    <property type="match status" value="1"/>
</dbReference>
<dbReference type="InterPro" id="IPR002890">
    <property type="entry name" value="MG2"/>
</dbReference>
<organism evidence="6 7">
    <name type="scientific">Chitinophaga filiformis</name>
    <name type="common">Myxococcus filiformis</name>
    <name type="synonym">Flexibacter filiformis</name>
    <dbReference type="NCBI Taxonomy" id="104663"/>
    <lineage>
        <taxon>Bacteria</taxon>
        <taxon>Pseudomonadati</taxon>
        <taxon>Bacteroidota</taxon>
        <taxon>Chitinophagia</taxon>
        <taxon>Chitinophagales</taxon>
        <taxon>Chitinophagaceae</taxon>
        <taxon>Chitinophaga</taxon>
    </lineage>
</organism>
<dbReference type="InterPro" id="IPR011625">
    <property type="entry name" value="A2M_N_BRD"/>
</dbReference>
<dbReference type="InterPro" id="IPR008930">
    <property type="entry name" value="Terpenoid_cyclase/PrenylTrfase"/>
</dbReference>
<feature type="chain" id="PRO_5011466414" description="Alpha-2-macroglobulin family N-terminal region" evidence="3">
    <location>
        <begin position="27"/>
        <end position="1865"/>
    </location>
</feature>
<sequence length="1865" mass="207360">MGPKKRLAVVSAFAVCLLITCITACKNTKTVMNPALAKYIEAYTAGVISRQSTIRVQLTNNVNVTHTQNEPVEEELFDFSPNIKGKAYWVDATTVEFRPDANLEPGKNYKATFKLGKVMKVEKDLKEFDFEFLVIKPSYAIEEYGLKAAGSNVLNKMTFSGAISTADNEDPQKIEKVVNATYEGKKVAITWQHNAADKVSTFTIENLVRADKGNGSRKLELIWDGKPLNVDLSGKKTVEVPAISDFKVLDVRAVAETEQYVLVQFSDPVSVAQTLDGLIGVSGVSDLRFSIEGSEVKVFAPKRLEGDYNVVVNEGILNVADSKLEQSFSANIVFENTQPSVTIPGKGVILPESNKLVMPFEAVNLSAVDVTIIKIYENNIPQYLQQNGLDGNAELRRVGRPVVEKTIRLDADKSLNLHKRNRFYLDMEKLLRTEPGAIYRVTIGFRKSYSLLGCSSTETATENNSGEGESDEEYYGGYYGNEKVDEDDDFWRRYDSYYPYGYSWDERDNPCANSYYNKDRWASRNVFSSNIGLTAKRGNDNSMLIAVTDIRDTKPMIGVELELLDYQNQVIFKTKSDGDGLATFDLKRKPYLLIAKKDDERGYLKLDDGNSLPLGRFDVKGEEVQSGIKGFLYGERGVWRPGDTLFLTFILEDKQQKLPPNHPVTLELYNPKGQLYRQLNGLQSVNGFYRFTTATSPDDLTGNWTAKVKVGGAVFTKNLRIETVKPNRLKIDLNFGRNTTLSKTSPTEGTLNARWLFGAAAQNLKAKVDVSLTQQTTSFKNFKDYHFDDPITHFEAESKTIFESSLGENGTAPVKVDLPLGKLAPGQLKASFEIKVFEPGGDFSIDHFSMPYNPFASYTGIRMPEGDRMTGMLLTDKAHPISIVNVDENGNLLSGNQEVQVELYKIRWRWWWDENSEDEFSNFTQDSYNQLLKKETMTLHGGKGTWNLQIAYPDWGRYLVRVKDLKSGHTSGQAVYIDWPGWAERVQKENPSEASMLVFTSDKSQYNVGDDITLTIPSSEGGRGLVSIESGSKVLKTFWIDTQKGQTVYKFKAEKEMAPNIYVNVSLLQKHANTKNDLPIRMYGVIPITIDDANTVLKPVITMPDKLEPEQNASITVSEANGKAMTYTIALVDEGLLDLTRFKTPDPHSAFYAREALGVKTWDLFDYVIGAWGGDLERILSIGGDEGLNKNAGNAKANRFKPVVLYMGPFTLKGGKQTHNFKLPPYVGSVKAMVVAGQDGAYGAAEKVVAVKKPLMLLTTLPRVLGPSETIQLPVTVFGLENNIRSAKVTLATSALLEVVGERTKTVTFAQPGEQIVYFDVRVRPQVGIAKVKVTATSGAAKAEDETELEIRNPNPVITTVQETTLQAGQSWSATYKPAGMAGTNTGVLEVSTIPALNLAKRLNYLIQYPHGCVEQTTSSVFPQLALNQLMDLKQGELANIDRNIKAGINRLKGFQTSDGGMSYWPGEGQSDEWGTNYAGHFLLEAQAKGYELPAGMLDQWKKYQRNKAGSWAPSTTNFYGGDLTQAYRLYLLALAKVPELGAMNRLKEFKYLSNEAKWRLAAAYKLSGQPELANTLVRTLPTDVKPYNQLGGTFGSDLRDKAMILETLTILGQRTRANELLKQIASNLAQDSWYSTQTTAYALIAVAKYCGVNSSGNKMTFSYTLNGASNTVNGSSYVAQVPVSFASMADGSVSIQNKGQNVLYTRLILQGRPDAGQEPNVPNNPDVLDIQVKYSTRDGKVLDPASLRQGADFLATVTIRNPGKRGYYEQMALTEIFPSGWEIINTRLMDNDSTFRSSPYTYKDIRDDRVYTYFNIEENKTRTYNVLLNAAYLGRYYLPAVSCEAMYDNTIHAFLPGKWVEVTK</sequence>
<dbReference type="InterPro" id="IPR041246">
    <property type="entry name" value="Bact_MG10"/>
</dbReference>
<accession>A0A1G7HZZ1</accession>
<dbReference type="STRING" id="104663.SAMN04488121_101658"/>
<dbReference type="InterPro" id="IPR021868">
    <property type="entry name" value="Alpha_2_Macroglob_MG3"/>
</dbReference>
<evidence type="ECO:0000259" key="4">
    <source>
        <dbReference type="SMART" id="SM01359"/>
    </source>
</evidence>
<feature type="domain" description="Alpha-2-macroglobulin bait region" evidence="4">
    <location>
        <begin position="997"/>
        <end position="1139"/>
    </location>
</feature>
<dbReference type="CDD" id="cd02891">
    <property type="entry name" value="A2M_like"/>
    <property type="match status" value="1"/>
</dbReference>
<feature type="signal peptide" evidence="3">
    <location>
        <begin position="1"/>
        <end position="26"/>
    </location>
</feature>
<evidence type="ECO:0000259" key="5">
    <source>
        <dbReference type="SMART" id="SM01360"/>
    </source>
</evidence>
<dbReference type="InterPro" id="IPR041462">
    <property type="entry name" value="Bact_A2M_MG6"/>
</dbReference>
<evidence type="ECO:0000313" key="7">
    <source>
        <dbReference type="Proteomes" id="UP000199045"/>
    </source>
</evidence>
<dbReference type="GO" id="GO:0004866">
    <property type="term" value="F:endopeptidase inhibitor activity"/>
    <property type="evidence" value="ECO:0007669"/>
    <property type="project" value="InterPro"/>
</dbReference>
<dbReference type="Pfam" id="PF01835">
    <property type="entry name" value="MG2"/>
    <property type="match status" value="1"/>
</dbReference>
<evidence type="ECO:0000313" key="6">
    <source>
        <dbReference type="EMBL" id="SDF05776.1"/>
    </source>
</evidence>
<dbReference type="Gene3D" id="2.60.40.1930">
    <property type="match status" value="1"/>
</dbReference>
<dbReference type="Pfam" id="PF00207">
    <property type="entry name" value="A2M"/>
    <property type="match status" value="1"/>
</dbReference>
<dbReference type="RefSeq" id="WP_089828791.1">
    <property type="nucleotide sequence ID" value="NZ_FNBN01000001.1"/>
</dbReference>
<evidence type="ECO:0000256" key="2">
    <source>
        <dbReference type="ARBA" id="ARBA00022729"/>
    </source>
</evidence>
<dbReference type="SMART" id="SM01359">
    <property type="entry name" value="A2M_N_2"/>
    <property type="match status" value="1"/>
</dbReference>
<dbReference type="Gene3D" id="2.60.40.3710">
    <property type="match status" value="1"/>
</dbReference>
<dbReference type="Gene3D" id="1.50.10.20">
    <property type="match status" value="1"/>
</dbReference>
<dbReference type="InterPro" id="IPR051802">
    <property type="entry name" value="YfhM-like"/>
</dbReference>
<dbReference type="Pfam" id="PF07678">
    <property type="entry name" value="TED_complement"/>
    <property type="match status" value="1"/>
</dbReference>
<dbReference type="EMBL" id="FNBN01000001">
    <property type="protein sequence ID" value="SDF05776.1"/>
    <property type="molecule type" value="Genomic_DNA"/>
</dbReference>
<dbReference type="InterPro" id="IPR041203">
    <property type="entry name" value="Bact_A2M_MG5"/>
</dbReference>
<reference evidence="6 7" key="1">
    <citation type="submission" date="2016-10" db="EMBL/GenBank/DDBJ databases">
        <authorList>
            <person name="de Groot N.N."/>
        </authorList>
    </citation>
    <scope>NUCLEOTIDE SEQUENCE [LARGE SCALE GENOMIC DNA]</scope>
    <source>
        <strain evidence="6 7">DSM 527</strain>
    </source>
</reference>
<dbReference type="SMART" id="SM01360">
    <property type="entry name" value="A2M"/>
    <property type="match status" value="1"/>
</dbReference>
<feature type="domain" description="Alpha-2-macroglobulin" evidence="5">
    <location>
        <begin position="1203"/>
        <end position="1291"/>
    </location>
</feature>
<dbReference type="PANTHER" id="PTHR40094:SF1">
    <property type="entry name" value="UBIQUITIN DOMAIN-CONTAINING PROTEIN"/>
    <property type="match status" value="1"/>
</dbReference>
<dbReference type="InterPro" id="IPR001599">
    <property type="entry name" value="Macroglobln_a2"/>
</dbReference>
<dbReference type="GO" id="GO:0005615">
    <property type="term" value="C:extracellular space"/>
    <property type="evidence" value="ECO:0007669"/>
    <property type="project" value="InterPro"/>
</dbReference>
<dbReference type="Pfam" id="PF17962">
    <property type="entry name" value="bMG6"/>
    <property type="match status" value="1"/>
</dbReference>
<evidence type="ECO:0000256" key="3">
    <source>
        <dbReference type="SAM" id="SignalP"/>
    </source>
</evidence>
<evidence type="ECO:0008006" key="8">
    <source>
        <dbReference type="Google" id="ProtNLM"/>
    </source>
</evidence>
<evidence type="ECO:0000256" key="1">
    <source>
        <dbReference type="ARBA" id="ARBA00010556"/>
    </source>
</evidence>
<dbReference type="Pfam" id="PF17972">
    <property type="entry name" value="bMG5"/>
    <property type="match status" value="1"/>
</dbReference>